<dbReference type="EMBL" id="JAUDFV010000151">
    <property type="protein sequence ID" value="KAL2718821.1"/>
    <property type="molecule type" value="Genomic_DNA"/>
</dbReference>
<gene>
    <name evidence="2" type="ORF">V1478_011240</name>
</gene>
<dbReference type="Proteomes" id="UP001607302">
    <property type="component" value="Unassembled WGS sequence"/>
</dbReference>
<evidence type="ECO:0000256" key="1">
    <source>
        <dbReference type="SAM" id="MobiDB-lite"/>
    </source>
</evidence>
<keyword evidence="3" id="KW-1185">Reference proteome</keyword>
<reference evidence="2 3" key="1">
    <citation type="journal article" date="2024" name="Ann. Entomol. Soc. Am.">
        <title>Genomic analyses of the southern and eastern yellowjacket wasps (Hymenoptera: Vespidae) reveal evolutionary signatures of social life.</title>
        <authorList>
            <person name="Catto M.A."/>
            <person name="Caine P.B."/>
            <person name="Orr S.E."/>
            <person name="Hunt B.G."/>
            <person name="Goodisman M.A.D."/>
        </authorList>
    </citation>
    <scope>NUCLEOTIDE SEQUENCE [LARGE SCALE GENOMIC DNA]</scope>
    <source>
        <strain evidence="2">233</strain>
        <tissue evidence="2">Head and thorax</tissue>
    </source>
</reference>
<evidence type="ECO:0000313" key="2">
    <source>
        <dbReference type="EMBL" id="KAL2718821.1"/>
    </source>
</evidence>
<name>A0ABD2AEI7_VESSQ</name>
<protein>
    <submittedName>
        <fullName evidence="2">Uncharacterized protein</fullName>
    </submittedName>
</protein>
<feature type="compositionally biased region" description="Basic and acidic residues" evidence="1">
    <location>
        <begin position="1"/>
        <end position="13"/>
    </location>
</feature>
<accession>A0ABD2AEI7</accession>
<evidence type="ECO:0000313" key="3">
    <source>
        <dbReference type="Proteomes" id="UP001607302"/>
    </source>
</evidence>
<dbReference type="AlphaFoldDB" id="A0ABD2AEI7"/>
<sequence length="112" mass="12736">MKNDRKGRVEHARGKMSSPCERKFSKGCHRHRQEHFVGSRSTTENISIAVKRKDFEKASKNAAIRSVYYRPRSHHVEVAASGDPRVNGDSTNGVIVAPREFESQMLKLQSRT</sequence>
<proteinExistence type="predicted"/>
<comment type="caution">
    <text evidence="2">The sequence shown here is derived from an EMBL/GenBank/DDBJ whole genome shotgun (WGS) entry which is preliminary data.</text>
</comment>
<feature type="region of interest" description="Disordered" evidence="1">
    <location>
        <begin position="1"/>
        <end position="42"/>
    </location>
</feature>
<organism evidence="2 3">
    <name type="scientific">Vespula squamosa</name>
    <name type="common">Southern yellow jacket</name>
    <name type="synonym">Wasp</name>
    <dbReference type="NCBI Taxonomy" id="30214"/>
    <lineage>
        <taxon>Eukaryota</taxon>
        <taxon>Metazoa</taxon>
        <taxon>Ecdysozoa</taxon>
        <taxon>Arthropoda</taxon>
        <taxon>Hexapoda</taxon>
        <taxon>Insecta</taxon>
        <taxon>Pterygota</taxon>
        <taxon>Neoptera</taxon>
        <taxon>Endopterygota</taxon>
        <taxon>Hymenoptera</taxon>
        <taxon>Apocrita</taxon>
        <taxon>Aculeata</taxon>
        <taxon>Vespoidea</taxon>
        <taxon>Vespidae</taxon>
        <taxon>Vespinae</taxon>
        <taxon>Vespula</taxon>
    </lineage>
</organism>